<keyword evidence="1" id="KW-0808">Transferase</keyword>
<dbReference type="InterPro" id="IPR029063">
    <property type="entry name" value="SAM-dependent_MTases_sf"/>
</dbReference>
<dbReference type="CDD" id="cd02440">
    <property type="entry name" value="AdoMet_MTases"/>
    <property type="match status" value="1"/>
</dbReference>
<dbReference type="EMBL" id="BAAAEO010000002">
    <property type="protein sequence ID" value="GAA0547723.1"/>
    <property type="molecule type" value="Genomic_DNA"/>
</dbReference>
<protein>
    <submittedName>
        <fullName evidence="1">Class I SAM-dependent methyltransferase</fullName>
    </submittedName>
</protein>
<evidence type="ECO:0000313" key="2">
    <source>
        <dbReference type="Proteomes" id="UP001501169"/>
    </source>
</evidence>
<dbReference type="RefSeq" id="WP_226766388.1">
    <property type="nucleotide sequence ID" value="NZ_BAAAEO010000002.1"/>
</dbReference>
<dbReference type="PANTHER" id="PTHR43861">
    <property type="entry name" value="TRANS-ACONITATE 2-METHYLTRANSFERASE-RELATED"/>
    <property type="match status" value="1"/>
</dbReference>
<dbReference type="Proteomes" id="UP001501169">
    <property type="component" value="Unassembled WGS sequence"/>
</dbReference>
<gene>
    <name evidence="1" type="ORF">GCM10009098_14140</name>
</gene>
<dbReference type="PANTHER" id="PTHR43861:SF1">
    <property type="entry name" value="TRANS-ACONITATE 2-METHYLTRANSFERASE"/>
    <property type="match status" value="1"/>
</dbReference>
<reference evidence="2" key="1">
    <citation type="journal article" date="2019" name="Int. J. Syst. Evol. Microbiol.">
        <title>The Global Catalogue of Microorganisms (GCM) 10K type strain sequencing project: providing services to taxonomists for standard genome sequencing and annotation.</title>
        <authorList>
            <consortium name="The Broad Institute Genomics Platform"/>
            <consortium name="The Broad Institute Genome Sequencing Center for Infectious Disease"/>
            <person name="Wu L."/>
            <person name="Ma J."/>
        </authorList>
    </citation>
    <scope>NUCLEOTIDE SEQUENCE [LARGE SCALE GENOMIC DNA]</scope>
    <source>
        <strain evidence="2">JCM 14331</strain>
    </source>
</reference>
<comment type="caution">
    <text evidence="1">The sequence shown here is derived from an EMBL/GenBank/DDBJ whole genome shotgun (WGS) entry which is preliminary data.</text>
</comment>
<sequence>MQPEQTGLAYDEITHLWLRDGFDRSNGIAQHQRALAFVKNRGKALDVGCGCTGRILDLLLNAGFTPEGVDVSAKMIALARQRQPELTFHQQDICKWEISAKYDFISAWDSIWHVPLQQQAVLMHKLIASLSSGGVLIFSCGGTEQAGEHSNTAMGPEVYYASLGINGFTELLLNAGCTIRHVEYDQYPELHTYFIAQKR</sequence>
<dbReference type="SUPFAM" id="SSF53335">
    <property type="entry name" value="S-adenosyl-L-methionine-dependent methyltransferases"/>
    <property type="match status" value="1"/>
</dbReference>
<keyword evidence="1" id="KW-0489">Methyltransferase</keyword>
<dbReference type="Pfam" id="PF13489">
    <property type="entry name" value="Methyltransf_23"/>
    <property type="match status" value="1"/>
</dbReference>
<dbReference type="GO" id="GO:0008168">
    <property type="term" value="F:methyltransferase activity"/>
    <property type="evidence" value="ECO:0007669"/>
    <property type="project" value="UniProtKB-KW"/>
</dbReference>
<name>A0ABP3NMA9_9GAMM</name>
<keyword evidence="2" id="KW-1185">Reference proteome</keyword>
<dbReference type="GO" id="GO:0032259">
    <property type="term" value="P:methylation"/>
    <property type="evidence" value="ECO:0007669"/>
    <property type="project" value="UniProtKB-KW"/>
</dbReference>
<proteinExistence type="predicted"/>
<dbReference type="Gene3D" id="3.40.50.150">
    <property type="entry name" value="Vaccinia Virus protein VP39"/>
    <property type="match status" value="1"/>
</dbReference>
<organism evidence="1 2">
    <name type="scientific">Rheinheimera aquimaris</name>
    <dbReference type="NCBI Taxonomy" id="412437"/>
    <lineage>
        <taxon>Bacteria</taxon>
        <taxon>Pseudomonadati</taxon>
        <taxon>Pseudomonadota</taxon>
        <taxon>Gammaproteobacteria</taxon>
        <taxon>Chromatiales</taxon>
        <taxon>Chromatiaceae</taxon>
        <taxon>Rheinheimera</taxon>
    </lineage>
</organism>
<evidence type="ECO:0000313" key="1">
    <source>
        <dbReference type="EMBL" id="GAA0547723.1"/>
    </source>
</evidence>
<accession>A0ABP3NMA9</accession>